<feature type="transmembrane region" description="Helical" evidence="7">
    <location>
        <begin position="290"/>
        <end position="313"/>
    </location>
</feature>
<dbReference type="SUPFAM" id="SSF161098">
    <property type="entry name" value="MetI-like"/>
    <property type="match status" value="1"/>
</dbReference>
<dbReference type="InterPro" id="IPR045621">
    <property type="entry name" value="BPD_transp_1_N"/>
</dbReference>
<gene>
    <name evidence="9" type="ORF">OMAG_002494</name>
</gene>
<dbReference type="CDD" id="cd06261">
    <property type="entry name" value="TM_PBP2"/>
    <property type="match status" value="1"/>
</dbReference>
<feature type="transmembrane region" description="Helical" evidence="7">
    <location>
        <begin position="99"/>
        <end position="124"/>
    </location>
</feature>
<evidence type="ECO:0000313" key="10">
    <source>
        <dbReference type="Proteomes" id="UP000033428"/>
    </source>
</evidence>
<comment type="subcellular location">
    <subcellularLocation>
        <location evidence="1 7">Cell membrane</location>
        <topology evidence="1 7">Multi-pass membrane protein</topology>
    </subcellularLocation>
</comment>
<feature type="domain" description="ABC transmembrane type-1" evidence="8">
    <location>
        <begin position="97"/>
        <end position="309"/>
    </location>
</feature>
<dbReference type="Pfam" id="PF00528">
    <property type="entry name" value="BPD_transp_1"/>
    <property type="match status" value="1"/>
</dbReference>
<evidence type="ECO:0000256" key="5">
    <source>
        <dbReference type="ARBA" id="ARBA00022989"/>
    </source>
</evidence>
<dbReference type="AlphaFoldDB" id="A0A0F0CQC1"/>
<keyword evidence="5 7" id="KW-1133">Transmembrane helix</keyword>
<dbReference type="Gene3D" id="1.10.3720.10">
    <property type="entry name" value="MetI-like"/>
    <property type="match status" value="1"/>
</dbReference>
<evidence type="ECO:0000256" key="7">
    <source>
        <dbReference type="RuleBase" id="RU363032"/>
    </source>
</evidence>
<proteinExistence type="inferred from homology"/>
<sequence>MLKYFIKKFIFIIPLLLGISFLLFMLMHFSPGDPSNLKYGLNPSVSMSARENFNKMYGLDKPLLQQYAVWIKKMFFLDFGNSLIDGKPVMKKIMERLPVTLLLSGVSLVVTIFLAIPIGIITAVKRGTFFDNVTSIFLFAVYSIPSFWIALVLIFVFGFKLKMFPVSGMTPWFSSYLSPFFRVVNLFHHMVLPVTAIALSSIPSLARYTRSSMIGVLHENYIVSGRAKGLSEYRVVMSHAFRNALLPIITLLTFILPSLISGSFIFESIFSWPGMGRLGYEAIMNYDYPLVMGIGVISIFLTLISILLVDLLYAWCDPRIRYGAATK</sequence>
<evidence type="ECO:0000256" key="6">
    <source>
        <dbReference type="ARBA" id="ARBA00023136"/>
    </source>
</evidence>
<feature type="transmembrane region" description="Helical" evidence="7">
    <location>
        <begin position="136"/>
        <end position="159"/>
    </location>
</feature>
<evidence type="ECO:0000313" key="9">
    <source>
        <dbReference type="EMBL" id="KJJ83635.1"/>
    </source>
</evidence>
<feature type="transmembrane region" description="Helical" evidence="7">
    <location>
        <begin position="179"/>
        <end position="202"/>
    </location>
</feature>
<keyword evidence="4 7" id="KW-0812">Transmembrane</keyword>
<evidence type="ECO:0000256" key="3">
    <source>
        <dbReference type="ARBA" id="ARBA00022475"/>
    </source>
</evidence>
<keyword evidence="10" id="KW-1185">Reference proteome</keyword>
<dbReference type="PROSITE" id="PS50928">
    <property type="entry name" value="ABC_TM1"/>
    <property type="match status" value="1"/>
</dbReference>
<dbReference type="PANTHER" id="PTHR30465:SF0">
    <property type="entry name" value="OLIGOPEPTIDE TRANSPORT SYSTEM PERMEASE PROTEIN APPB"/>
    <property type="match status" value="1"/>
</dbReference>
<keyword evidence="6 7" id="KW-0472">Membrane</keyword>
<dbReference type="PATRIC" id="fig|1609969.3.peg.2677"/>
<dbReference type="PANTHER" id="PTHR30465">
    <property type="entry name" value="INNER MEMBRANE ABC TRANSPORTER"/>
    <property type="match status" value="1"/>
</dbReference>
<dbReference type="InterPro" id="IPR035906">
    <property type="entry name" value="MetI-like_sf"/>
</dbReference>
<name>A0A0F0CQC1_9BACT</name>
<comment type="similarity">
    <text evidence="7">Belongs to the binding-protein-dependent transport system permease family.</text>
</comment>
<feature type="transmembrane region" description="Helical" evidence="7">
    <location>
        <begin position="244"/>
        <end position="270"/>
    </location>
</feature>
<keyword evidence="3" id="KW-1003">Cell membrane</keyword>
<dbReference type="InterPro" id="IPR000515">
    <property type="entry name" value="MetI-like"/>
</dbReference>
<dbReference type="GO" id="GO:0055085">
    <property type="term" value="P:transmembrane transport"/>
    <property type="evidence" value="ECO:0007669"/>
    <property type="project" value="InterPro"/>
</dbReference>
<keyword evidence="2 7" id="KW-0813">Transport</keyword>
<reference evidence="9 10" key="1">
    <citation type="submission" date="2015-02" db="EMBL/GenBank/DDBJ databases">
        <title>Single-cell genomics of uncultivated deep-branching MTB reveals a conserved set of magnetosome genes.</title>
        <authorList>
            <person name="Kolinko S."/>
            <person name="Richter M."/>
            <person name="Glockner F.O."/>
            <person name="Brachmann A."/>
            <person name="Schuler D."/>
        </authorList>
    </citation>
    <scope>NUCLEOTIDE SEQUENCE [LARGE SCALE GENOMIC DNA]</scope>
    <source>
        <strain evidence="9">SKK-01</strain>
    </source>
</reference>
<dbReference type="Proteomes" id="UP000033428">
    <property type="component" value="Unassembled WGS sequence"/>
</dbReference>
<evidence type="ECO:0000256" key="1">
    <source>
        <dbReference type="ARBA" id="ARBA00004651"/>
    </source>
</evidence>
<dbReference type="Pfam" id="PF19300">
    <property type="entry name" value="BPD_transp_1_N"/>
    <property type="match status" value="1"/>
</dbReference>
<dbReference type="GO" id="GO:0005886">
    <property type="term" value="C:plasma membrane"/>
    <property type="evidence" value="ECO:0007669"/>
    <property type="project" value="UniProtKB-SubCell"/>
</dbReference>
<dbReference type="EMBL" id="JYNY01000516">
    <property type="protein sequence ID" value="KJJ83635.1"/>
    <property type="molecule type" value="Genomic_DNA"/>
</dbReference>
<comment type="caution">
    <text evidence="9">The sequence shown here is derived from an EMBL/GenBank/DDBJ whole genome shotgun (WGS) entry which is preliminary data.</text>
</comment>
<organism evidence="9 10">
    <name type="scientific">Candidatus Omnitrophus magneticus</name>
    <dbReference type="NCBI Taxonomy" id="1609969"/>
    <lineage>
        <taxon>Bacteria</taxon>
        <taxon>Pseudomonadati</taxon>
        <taxon>Candidatus Omnitrophota</taxon>
        <taxon>Candidatus Omnitrophus</taxon>
    </lineage>
</organism>
<evidence type="ECO:0000259" key="8">
    <source>
        <dbReference type="PROSITE" id="PS50928"/>
    </source>
</evidence>
<evidence type="ECO:0000256" key="4">
    <source>
        <dbReference type="ARBA" id="ARBA00022692"/>
    </source>
</evidence>
<accession>A0A0F0CQC1</accession>
<protein>
    <submittedName>
        <fullName evidence="9">Binding-protein-dependent transport system inner membrane protein</fullName>
    </submittedName>
</protein>
<evidence type="ECO:0000256" key="2">
    <source>
        <dbReference type="ARBA" id="ARBA00022448"/>
    </source>
</evidence>
<feature type="transmembrane region" description="Helical" evidence="7">
    <location>
        <begin position="9"/>
        <end position="29"/>
    </location>
</feature>